<name>A0A1F7JIT3_9BACT</name>
<accession>A0A1F7JIT3</accession>
<reference evidence="3 4" key="1">
    <citation type="journal article" date="2016" name="Nat. Commun.">
        <title>Thousands of microbial genomes shed light on interconnected biogeochemical processes in an aquifer system.</title>
        <authorList>
            <person name="Anantharaman K."/>
            <person name="Brown C.T."/>
            <person name="Hug L.A."/>
            <person name="Sharon I."/>
            <person name="Castelle C.J."/>
            <person name="Probst A.J."/>
            <person name="Thomas B.C."/>
            <person name="Singh A."/>
            <person name="Wilkins M.J."/>
            <person name="Karaoz U."/>
            <person name="Brodie E.L."/>
            <person name="Williams K.H."/>
            <person name="Hubbard S.S."/>
            <person name="Banfield J.F."/>
        </authorList>
    </citation>
    <scope>NUCLEOTIDE SEQUENCE [LARGE SCALE GENOMIC DNA]</scope>
</reference>
<feature type="transmembrane region" description="Helical" evidence="1">
    <location>
        <begin position="215"/>
        <end position="236"/>
    </location>
</feature>
<evidence type="ECO:0000256" key="1">
    <source>
        <dbReference type="SAM" id="Phobius"/>
    </source>
</evidence>
<feature type="transmembrane region" description="Helical" evidence="1">
    <location>
        <begin position="126"/>
        <end position="144"/>
    </location>
</feature>
<feature type="transmembrane region" description="Helical" evidence="1">
    <location>
        <begin position="7"/>
        <end position="28"/>
    </location>
</feature>
<dbReference type="GO" id="GO:0016020">
    <property type="term" value="C:membrane"/>
    <property type="evidence" value="ECO:0007669"/>
    <property type="project" value="InterPro"/>
</dbReference>
<feature type="transmembrane region" description="Helical" evidence="1">
    <location>
        <begin position="191"/>
        <end position="209"/>
    </location>
</feature>
<dbReference type="PANTHER" id="PTHR12715">
    <property type="entry name" value="TRANSPORTER, DRUG/METABOLITE EXPORTER FAMILY"/>
    <property type="match status" value="1"/>
</dbReference>
<sequence length="245" mass="27362">MKLRDILLICLSALFGITINISFFFLGLQHGVSINSTLIASAGPVFIFIFAIFFFREKFHKKVFFGMMIALLGVLVVVFSPYLNGSQVSKNSATVANLFFVLATVGAVIDPLIAKKVLDRVHFIQFTAISFLFASWSFLPFMALELRGWSFDKLNLVGIIGILYGAVLASIIAYCFFYYGISKIHISEIGLFMYIDPVATVLIAIPLLGEYPTKLYFLGALLVIVGIYIAEGRIHYHPIHKIRNK</sequence>
<comment type="caution">
    <text evidence="3">The sequence shown here is derived from an EMBL/GenBank/DDBJ whole genome shotgun (WGS) entry which is preliminary data.</text>
</comment>
<evidence type="ECO:0000259" key="2">
    <source>
        <dbReference type="Pfam" id="PF00892"/>
    </source>
</evidence>
<feature type="transmembrane region" description="Helical" evidence="1">
    <location>
        <begin position="34"/>
        <end position="56"/>
    </location>
</feature>
<proteinExistence type="predicted"/>
<dbReference type="AlphaFoldDB" id="A0A1F7JIT3"/>
<dbReference type="InterPro" id="IPR000620">
    <property type="entry name" value="EamA_dom"/>
</dbReference>
<keyword evidence="1" id="KW-0812">Transmembrane</keyword>
<evidence type="ECO:0000313" key="3">
    <source>
        <dbReference type="EMBL" id="OGK55528.1"/>
    </source>
</evidence>
<feature type="domain" description="EamA" evidence="2">
    <location>
        <begin position="4"/>
        <end position="78"/>
    </location>
</feature>
<feature type="transmembrane region" description="Helical" evidence="1">
    <location>
        <begin position="63"/>
        <end position="83"/>
    </location>
</feature>
<dbReference type="InterPro" id="IPR037185">
    <property type="entry name" value="EmrE-like"/>
</dbReference>
<gene>
    <name evidence="3" type="ORF">A3H78_05175</name>
</gene>
<keyword evidence="1" id="KW-0472">Membrane</keyword>
<feature type="domain" description="EamA" evidence="2">
    <location>
        <begin position="96"/>
        <end position="229"/>
    </location>
</feature>
<dbReference type="InterPro" id="IPR052756">
    <property type="entry name" value="Alkyne_AA_exporter"/>
</dbReference>
<keyword evidence="1" id="KW-1133">Transmembrane helix</keyword>
<organism evidence="3 4">
    <name type="scientific">Candidatus Roizmanbacteria bacterium RIFCSPLOWO2_02_FULL_36_11</name>
    <dbReference type="NCBI Taxonomy" id="1802071"/>
    <lineage>
        <taxon>Bacteria</taxon>
        <taxon>Candidatus Roizmaniibacteriota</taxon>
    </lineage>
</organism>
<evidence type="ECO:0000313" key="4">
    <source>
        <dbReference type="Proteomes" id="UP000177418"/>
    </source>
</evidence>
<dbReference type="EMBL" id="MGAV01000002">
    <property type="protein sequence ID" value="OGK55528.1"/>
    <property type="molecule type" value="Genomic_DNA"/>
</dbReference>
<dbReference type="SUPFAM" id="SSF103481">
    <property type="entry name" value="Multidrug resistance efflux transporter EmrE"/>
    <property type="match status" value="2"/>
</dbReference>
<dbReference type="PANTHER" id="PTHR12715:SF4">
    <property type="entry name" value="EAMA DOMAIN-CONTAINING PROTEIN"/>
    <property type="match status" value="1"/>
</dbReference>
<feature type="transmembrane region" description="Helical" evidence="1">
    <location>
        <begin position="156"/>
        <end position="179"/>
    </location>
</feature>
<feature type="transmembrane region" description="Helical" evidence="1">
    <location>
        <begin position="95"/>
        <end position="114"/>
    </location>
</feature>
<protein>
    <recommendedName>
        <fullName evidence="2">EamA domain-containing protein</fullName>
    </recommendedName>
</protein>
<dbReference type="Proteomes" id="UP000177418">
    <property type="component" value="Unassembled WGS sequence"/>
</dbReference>
<dbReference type="Pfam" id="PF00892">
    <property type="entry name" value="EamA"/>
    <property type="match status" value="2"/>
</dbReference>